<dbReference type="FunFam" id="3.30.70.80:FF:000002">
    <property type="entry name" value="Subtilisin-like protease SBT5.3"/>
    <property type="match status" value="1"/>
</dbReference>
<accession>A0AAV5J6Z3</accession>
<dbReference type="InterPro" id="IPR037045">
    <property type="entry name" value="S8pro/Inhibitor_I9_sf"/>
</dbReference>
<keyword evidence="9" id="KW-1185">Reference proteome</keyword>
<dbReference type="EMBL" id="BPVZ01000029">
    <property type="protein sequence ID" value="GKV08466.1"/>
    <property type="molecule type" value="Genomic_DNA"/>
</dbReference>
<proteinExistence type="inferred from homology"/>
<comment type="caution">
    <text evidence="8">The sequence shown here is derived from an EMBL/GenBank/DDBJ whole genome shotgun (WGS) entry which is preliminary data.</text>
</comment>
<evidence type="ECO:0000256" key="4">
    <source>
        <dbReference type="ARBA" id="ARBA00022801"/>
    </source>
</evidence>
<evidence type="ECO:0000256" key="5">
    <source>
        <dbReference type="ARBA" id="ARBA00022825"/>
    </source>
</evidence>
<name>A0AAV5J6Z3_9ROSI</name>
<sequence length="202" mass="23174">MPTPNPKLFSPSTVFPSRFSYLICLDTKETDPTAWRTLRFLRITGWDFWLGVWVFHPYVVYLGEHTHGPEPTSLELNQVTTSHYKILSFVVGSAEIARDKIFYSYTHSINGFVAVLDEEEAVQLAKRLDVISVFPNKPRKLHTTHSWEFLRLKRDGIIPSEAIWKKARFGKDTIIGNLDTVHCFGRHVCMNLTVIGSMANSF</sequence>
<evidence type="ECO:0000313" key="8">
    <source>
        <dbReference type="EMBL" id="GKV08466.1"/>
    </source>
</evidence>
<dbReference type="InterPro" id="IPR045051">
    <property type="entry name" value="SBT"/>
</dbReference>
<comment type="similarity">
    <text evidence="1">Belongs to the peptidase S8 family.</text>
</comment>
<feature type="domain" description="Inhibitor I9" evidence="7">
    <location>
        <begin position="58"/>
        <end position="142"/>
    </location>
</feature>
<dbReference type="GO" id="GO:0006508">
    <property type="term" value="P:proteolysis"/>
    <property type="evidence" value="ECO:0007669"/>
    <property type="project" value="UniProtKB-KW"/>
</dbReference>
<evidence type="ECO:0000256" key="1">
    <source>
        <dbReference type="ARBA" id="ARBA00011073"/>
    </source>
</evidence>
<dbReference type="Gene3D" id="3.30.70.80">
    <property type="entry name" value="Peptidase S8 propeptide/proteinase inhibitor I9"/>
    <property type="match status" value="1"/>
</dbReference>
<organism evidence="8 9">
    <name type="scientific">Rubroshorea leprosula</name>
    <dbReference type="NCBI Taxonomy" id="152421"/>
    <lineage>
        <taxon>Eukaryota</taxon>
        <taxon>Viridiplantae</taxon>
        <taxon>Streptophyta</taxon>
        <taxon>Embryophyta</taxon>
        <taxon>Tracheophyta</taxon>
        <taxon>Spermatophyta</taxon>
        <taxon>Magnoliopsida</taxon>
        <taxon>eudicotyledons</taxon>
        <taxon>Gunneridae</taxon>
        <taxon>Pentapetalae</taxon>
        <taxon>rosids</taxon>
        <taxon>malvids</taxon>
        <taxon>Malvales</taxon>
        <taxon>Dipterocarpaceae</taxon>
        <taxon>Rubroshorea</taxon>
    </lineage>
</organism>
<dbReference type="Pfam" id="PF05922">
    <property type="entry name" value="Inhibitor_I9"/>
    <property type="match status" value="1"/>
</dbReference>
<keyword evidence="5" id="KW-0720">Serine protease</keyword>
<dbReference type="GO" id="GO:0008236">
    <property type="term" value="F:serine-type peptidase activity"/>
    <property type="evidence" value="ECO:0007669"/>
    <property type="project" value="UniProtKB-KW"/>
</dbReference>
<keyword evidence="4" id="KW-0378">Hydrolase</keyword>
<evidence type="ECO:0000313" key="9">
    <source>
        <dbReference type="Proteomes" id="UP001054252"/>
    </source>
</evidence>
<gene>
    <name evidence="8" type="ORF">SLEP1_g20089</name>
</gene>
<dbReference type="PANTHER" id="PTHR10795">
    <property type="entry name" value="PROPROTEIN CONVERTASE SUBTILISIN/KEXIN"/>
    <property type="match status" value="1"/>
</dbReference>
<evidence type="ECO:0000256" key="3">
    <source>
        <dbReference type="ARBA" id="ARBA00022729"/>
    </source>
</evidence>
<protein>
    <recommendedName>
        <fullName evidence="7">Inhibitor I9 domain-containing protein</fullName>
    </recommendedName>
</protein>
<evidence type="ECO:0000259" key="7">
    <source>
        <dbReference type="Pfam" id="PF05922"/>
    </source>
</evidence>
<dbReference type="InterPro" id="IPR010259">
    <property type="entry name" value="S8pro/Inhibitor_I9"/>
</dbReference>
<dbReference type="AlphaFoldDB" id="A0AAV5J6Z3"/>
<keyword evidence="3" id="KW-0732">Signal</keyword>
<keyword evidence="6" id="KW-0325">Glycoprotein</keyword>
<keyword evidence="2" id="KW-0645">Protease</keyword>
<evidence type="ECO:0000256" key="2">
    <source>
        <dbReference type="ARBA" id="ARBA00022670"/>
    </source>
</evidence>
<dbReference type="Proteomes" id="UP001054252">
    <property type="component" value="Unassembled WGS sequence"/>
</dbReference>
<evidence type="ECO:0000256" key="6">
    <source>
        <dbReference type="ARBA" id="ARBA00023180"/>
    </source>
</evidence>
<reference evidence="8 9" key="1">
    <citation type="journal article" date="2021" name="Commun. Biol.">
        <title>The genome of Shorea leprosula (Dipterocarpaceae) highlights the ecological relevance of drought in aseasonal tropical rainforests.</title>
        <authorList>
            <person name="Ng K.K.S."/>
            <person name="Kobayashi M.J."/>
            <person name="Fawcett J.A."/>
            <person name="Hatakeyama M."/>
            <person name="Paape T."/>
            <person name="Ng C.H."/>
            <person name="Ang C.C."/>
            <person name="Tnah L.H."/>
            <person name="Lee C.T."/>
            <person name="Nishiyama T."/>
            <person name="Sese J."/>
            <person name="O'Brien M.J."/>
            <person name="Copetti D."/>
            <person name="Mohd Noor M.I."/>
            <person name="Ong R.C."/>
            <person name="Putra M."/>
            <person name="Sireger I.Z."/>
            <person name="Indrioko S."/>
            <person name="Kosugi Y."/>
            <person name="Izuno A."/>
            <person name="Isagi Y."/>
            <person name="Lee S.L."/>
            <person name="Shimizu K.K."/>
        </authorList>
    </citation>
    <scope>NUCLEOTIDE SEQUENCE [LARGE SCALE GENOMIC DNA]</scope>
    <source>
        <strain evidence="8">214</strain>
    </source>
</reference>